<dbReference type="GO" id="GO:0016020">
    <property type="term" value="C:membrane"/>
    <property type="evidence" value="ECO:0007669"/>
    <property type="project" value="InterPro"/>
</dbReference>
<dbReference type="Proteomes" id="UP000027466">
    <property type="component" value="Unassembled WGS sequence"/>
</dbReference>
<evidence type="ECO:0000313" key="3">
    <source>
        <dbReference type="Proteomes" id="UP000027466"/>
    </source>
</evidence>
<reference evidence="2 3" key="1">
    <citation type="submission" date="2014-03" db="EMBL/GenBank/DDBJ databases">
        <title>Draft Genome Sequences of Four Burkholderia Strains.</title>
        <authorList>
            <person name="Liu X.Y."/>
            <person name="Li C.X."/>
            <person name="Xu J.H."/>
        </authorList>
    </citation>
    <scope>NUCLEOTIDE SEQUENCE [LARGE SCALE GENOMIC DNA]</scope>
    <source>
        <strain evidence="2 3">DSM 50014</strain>
    </source>
</reference>
<gene>
    <name evidence="2" type="ORF">BG61_23455</name>
</gene>
<comment type="caution">
    <text evidence="2">The sequence shown here is derived from an EMBL/GenBank/DDBJ whole genome shotgun (WGS) entry which is preliminary data.</text>
</comment>
<dbReference type="SUPFAM" id="SSF58100">
    <property type="entry name" value="Bacterial hemolysins"/>
    <property type="match status" value="1"/>
</dbReference>
<evidence type="ECO:0008006" key="4">
    <source>
        <dbReference type="Google" id="ProtNLM"/>
    </source>
</evidence>
<accession>A0A069PJF8</accession>
<keyword evidence="1" id="KW-0812">Transmembrane</keyword>
<keyword evidence="1" id="KW-0472">Membrane</keyword>
<feature type="transmembrane region" description="Helical" evidence="1">
    <location>
        <begin position="218"/>
        <end position="247"/>
    </location>
</feature>
<dbReference type="Pfam" id="PF05791">
    <property type="entry name" value="Bacillus_HBL"/>
    <property type="match status" value="1"/>
</dbReference>
<evidence type="ECO:0000256" key="1">
    <source>
        <dbReference type="SAM" id="Phobius"/>
    </source>
</evidence>
<dbReference type="PANTHER" id="PTHR38443">
    <property type="match status" value="1"/>
</dbReference>
<protein>
    <recommendedName>
        <fullName evidence="4">HBL/NHE enterotoxin family protein</fullName>
    </recommendedName>
</protein>
<dbReference type="RefSeq" id="WP_035928556.1">
    <property type="nucleotide sequence ID" value="NZ_CADFFX010000014.1"/>
</dbReference>
<dbReference type="Gene3D" id="1.20.1170.10">
    <property type="match status" value="1"/>
</dbReference>
<evidence type="ECO:0000313" key="2">
    <source>
        <dbReference type="EMBL" id="KDR40700.1"/>
    </source>
</evidence>
<name>A0A069PJF8_9BURK</name>
<organism evidence="2 3">
    <name type="scientific">Caballeronia glathei</name>
    <dbReference type="NCBI Taxonomy" id="60547"/>
    <lineage>
        <taxon>Bacteria</taxon>
        <taxon>Pseudomonadati</taxon>
        <taxon>Pseudomonadota</taxon>
        <taxon>Betaproteobacteria</taxon>
        <taxon>Burkholderiales</taxon>
        <taxon>Burkholderiaceae</taxon>
        <taxon>Caballeronia</taxon>
    </lineage>
</organism>
<keyword evidence="1" id="KW-1133">Transmembrane helix</keyword>
<dbReference type="InterPro" id="IPR008414">
    <property type="entry name" value="HBL"/>
</dbReference>
<dbReference type="InterPro" id="IPR052785">
    <property type="entry name" value="Enterotoxin_cmpnt"/>
</dbReference>
<proteinExistence type="predicted"/>
<feature type="transmembrane region" description="Helical" evidence="1">
    <location>
        <begin position="183"/>
        <end position="206"/>
    </location>
</feature>
<keyword evidence="3" id="KW-1185">Reference proteome</keyword>
<dbReference type="STRING" id="60547.GCA_000751215_01697"/>
<sequence>MTNTAAVPESLEASIDVQREKVKAQSAAGLILQAHCLSVEAQQAVSFEGFEKLQDCKVRANKALDTAKTHARTYLDTIQPKIITTITSIEEYFLLQRAVGDALASLQSREDAKTSIRLLQERVAEFKNHSVSIRTSLESLRTGLANDQAAFSGLATELNGLLQGDKGVLAEINGQLSSIDGKIAGVAVGIALGGLAVIAGGIMFVVGAFTSLVTGGAAVALCVAGGAVIGVGAAAAAGSSIALGGLLNMKSDLLTRQAKLSAEVTLVNGMMNGFGNLAGSAGQAQESAQSMANAWGFMGDHLESLYGNLDKGKSDNAMLRQIFLAAAEKSVAPILRDVDIIKGQMTAPQRRQDTGQRVGDMVVQEAQKQEEAARRAA</sequence>
<dbReference type="AlphaFoldDB" id="A0A069PJF8"/>
<dbReference type="PANTHER" id="PTHR38443:SF2">
    <property type="entry name" value="NON-HEMOLYTIC ENTEROTOXIN LYTIC COMPONENT L1"/>
    <property type="match status" value="1"/>
</dbReference>
<dbReference type="EMBL" id="JFHC01000037">
    <property type="protein sequence ID" value="KDR40700.1"/>
    <property type="molecule type" value="Genomic_DNA"/>
</dbReference>
<dbReference type="CDD" id="cd22652">
    <property type="entry name" value="ClyA_AhlB-like"/>
    <property type="match status" value="1"/>
</dbReference>